<dbReference type="PIRSF" id="PIRSF015840">
    <property type="entry name" value="DUF284_TM_euk"/>
    <property type="match status" value="1"/>
</dbReference>
<proteinExistence type="inferred from homology"/>
<comment type="caution">
    <text evidence="8">The sequence shown here is derived from an EMBL/GenBank/DDBJ whole genome shotgun (WGS) entry which is preliminary data.</text>
</comment>
<evidence type="ECO:0000256" key="3">
    <source>
        <dbReference type="ARBA" id="ARBA00022692"/>
    </source>
</evidence>
<evidence type="ECO:0000256" key="5">
    <source>
        <dbReference type="ARBA" id="ARBA00023136"/>
    </source>
</evidence>
<dbReference type="GO" id="GO:0005794">
    <property type="term" value="C:Golgi apparatus"/>
    <property type="evidence" value="ECO:0007669"/>
    <property type="project" value="TreeGrafter"/>
</dbReference>
<protein>
    <submittedName>
        <fullName evidence="8">LEM3/CDC50 family protein</fullName>
    </submittedName>
</protein>
<dbReference type="EMBL" id="MCFE01001137">
    <property type="protein sequence ID" value="ORX65553.1"/>
    <property type="molecule type" value="Genomic_DNA"/>
</dbReference>
<evidence type="ECO:0000313" key="8">
    <source>
        <dbReference type="EMBL" id="ORX65553.1"/>
    </source>
</evidence>
<comment type="subcellular location">
    <subcellularLocation>
        <location evidence="1">Membrane</location>
        <topology evidence="1">Multi-pass membrane protein</topology>
    </subcellularLocation>
</comment>
<dbReference type="FunCoup" id="A0A1Y1VWH0">
    <property type="interactions" value="415"/>
</dbReference>
<comment type="similarity">
    <text evidence="2 6">Belongs to the CDC50/LEM3 family.</text>
</comment>
<dbReference type="GO" id="GO:0005783">
    <property type="term" value="C:endoplasmic reticulum"/>
    <property type="evidence" value="ECO:0007669"/>
    <property type="project" value="TreeGrafter"/>
</dbReference>
<organism evidence="8 9">
    <name type="scientific">Basidiobolus meristosporus CBS 931.73</name>
    <dbReference type="NCBI Taxonomy" id="1314790"/>
    <lineage>
        <taxon>Eukaryota</taxon>
        <taxon>Fungi</taxon>
        <taxon>Fungi incertae sedis</taxon>
        <taxon>Zoopagomycota</taxon>
        <taxon>Entomophthoromycotina</taxon>
        <taxon>Basidiobolomycetes</taxon>
        <taxon>Basidiobolales</taxon>
        <taxon>Basidiobolaceae</taxon>
        <taxon>Basidiobolus</taxon>
    </lineage>
</organism>
<evidence type="ECO:0000256" key="7">
    <source>
        <dbReference type="SAM" id="Phobius"/>
    </source>
</evidence>
<name>A0A1Y1VWH0_9FUNG</name>
<evidence type="ECO:0000256" key="2">
    <source>
        <dbReference type="ARBA" id="ARBA00009457"/>
    </source>
</evidence>
<feature type="transmembrane region" description="Helical" evidence="7">
    <location>
        <begin position="338"/>
        <end position="359"/>
    </location>
</feature>
<dbReference type="PANTHER" id="PTHR10926:SF0">
    <property type="entry name" value="CDC50, ISOFORM A"/>
    <property type="match status" value="1"/>
</dbReference>
<dbReference type="PANTHER" id="PTHR10926">
    <property type="entry name" value="CELL CYCLE CONTROL PROTEIN 50"/>
    <property type="match status" value="1"/>
</dbReference>
<dbReference type="GO" id="GO:0005886">
    <property type="term" value="C:plasma membrane"/>
    <property type="evidence" value="ECO:0007669"/>
    <property type="project" value="TreeGrafter"/>
</dbReference>
<keyword evidence="5 6" id="KW-0472">Membrane</keyword>
<sequence>MEPEVKSKKPANTAFKQQRLKAWQPILTPKTVLPTLFIVGIIFAPIGGLLLYASDNVNELTIDYTNCINAGATFQNIPKSDFSASFSKAGQMSVPQYRVESALLRGGNPNILKAYQCHIQFEIPKDLKPPVFMYYRLTHFFQNHRRYVKSFDVEQLKGSALSAGTLSGGSCDPLAVAAAPTPEDPNRKLPIYPCGLIANSMFNDTIYDLTLDPNGAKQPYTFSANGIAWKSDSAKYKKTSYKPNEVLPPPNWAKQYPNGTYTDAYPPPDISTDEHFQVWMRTAGLPNFRKLYGRNENEPMKKGLYEVTIEMNFDVTRFGGSKAIVISTVSFLGGKNPFLGIAYIVVGCVCVLLGCIFTARHLYKPRKLGDHSYLSWNQNNGPSSSAAIGAQGFNLSER</sequence>
<keyword evidence="9" id="KW-1185">Reference proteome</keyword>
<keyword evidence="3 7" id="KW-0812">Transmembrane</keyword>
<dbReference type="STRING" id="1314790.A0A1Y1VWH0"/>
<dbReference type="GO" id="GO:0045332">
    <property type="term" value="P:phospholipid translocation"/>
    <property type="evidence" value="ECO:0007669"/>
    <property type="project" value="UniProtKB-UniRule"/>
</dbReference>
<dbReference type="InParanoid" id="A0A1Y1VWH0"/>
<evidence type="ECO:0000256" key="4">
    <source>
        <dbReference type="ARBA" id="ARBA00022989"/>
    </source>
</evidence>
<evidence type="ECO:0000256" key="1">
    <source>
        <dbReference type="ARBA" id="ARBA00004141"/>
    </source>
</evidence>
<evidence type="ECO:0000256" key="6">
    <source>
        <dbReference type="PIRNR" id="PIRNR015840"/>
    </source>
</evidence>
<dbReference type="Proteomes" id="UP000193498">
    <property type="component" value="Unassembled WGS sequence"/>
</dbReference>
<dbReference type="OrthoDB" id="340608at2759"/>
<accession>A0A1Y1VWH0</accession>
<evidence type="ECO:0000313" key="9">
    <source>
        <dbReference type="Proteomes" id="UP000193498"/>
    </source>
</evidence>
<keyword evidence="4 7" id="KW-1133">Transmembrane helix</keyword>
<dbReference type="Pfam" id="PF03381">
    <property type="entry name" value="CDC50"/>
    <property type="match status" value="1"/>
</dbReference>
<gene>
    <name evidence="8" type="ORF">K493DRAFT_343264</name>
</gene>
<reference evidence="8 9" key="1">
    <citation type="submission" date="2016-07" db="EMBL/GenBank/DDBJ databases">
        <title>Pervasive Adenine N6-methylation of Active Genes in Fungi.</title>
        <authorList>
            <consortium name="DOE Joint Genome Institute"/>
            <person name="Mondo S.J."/>
            <person name="Dannebaum R.O."/>
            <person name="Kuo R.C."/>
            <person name="Labutti K."/>
            <person name="Haridas S."/>
            <person name="Kuo A."/>
            <person name="Salamov A."/>
            <person name="Ahrendt S.R."/>
            <person name="Lipzen A."/>
            <person name="Sullivan W."/>
            <person name="Andreopoulos W.B."/>
            <person name="Clum A."/>
            <person name="Lindquist E."/>
            <person name="Daum C."/>
            <person name="Ramamoorthy G.K."/>
            <person name="Gryganskyi A."/>
            <person name="Culley D."/>
            <person name="Magnuson J.K."/>
            <person name="James T.Y."/>
            <person name="O'Malley M.A."/>
            <person name="Stajich J.E."/>
            <person name="Spatafora J.W."/>
            <person name="Visel A."/>
            <person name="Grigoriev I.V."/>
        </authorList>
    </citation>
    <scope>NUCLEOTIDE SEQUENCE [LARGE SCALE GENOMIC DNA]</scope>
    <source>
        <strain evidence="8 9">CBS 931.73</strain>
    </source>
</reference>
<dbReference type="InterPro" id="IPR005045">
    <property type="entry name" value="CDC50/LEM3_fam"/>
</dbReference>
<dbReference type="AlphaFoldDB" id="A0A1Y1VWH0"/>
<feature type="transmembrane region" description="Helical" evidence="7">
    <location>
        <begin position="31"/>
        <end position="53"/>
    </location>
</feature>